<dbReference type="AlphaFoldDB" id="A0A7J7L8P2"/>
<evidence type="ECO:0000313" key="2">
    <source>
        <dbReference type="EMBL" id="KAF6139007.1"/>
    </source>
</evidence>
<gene>
    <name evidence="2" type="ORF">GIB67_010733</name>
</gene>
<dbReference type="Proteomes" id="UP000541444">
    <property type="component" value="Unassembled WGS sequence"/>
</dbReference>
<name>A0A7J7L8P2_9MAGN</name>
<organism evidence="2 3">
    <name type="scientific">Kingdonia uniflora</name>
    <dbReference type="NCBI Taxonomy" id="39325"/>
    <lineage>
        <taxon>Eukaryota</taxon>
        <taxon>Viridiplantae</taxon>
        <taxon>Streptophyta</taxon>
        <taxon>Embryophyta</taxon>
        <taxon>Tracheophyta</taxon>
        <taxon>Spermatophyta</taxon>
        <taxon>Magnoliopsida</taxon>
        <taxon>Ranunculales</taxon>
        <taxon>Circaeasteraceae</taxon>
        <taxon>Kingdonia</taxon>
    </lineage>
</organism>
<reference evidence="2 3" key="1">
    <citation type="journal article" date="2020" name="IScience">
        <title>Genome Sequencing of the Endangered Kingdonia uniflora (Circaeasteraceae, Ranunculales) Reveals Potential Mechanisms of Evolutionary Specialization.</title>
        <authorList>
            <person name="Sun Y."/>
            <person name="Deng T."/>
            <person name="Zhang A."/>
            <person name="Moore M.J."/>
            <person name="Landis J.B."/>
            <person name="Lin N."/>
            <person name="Zhang H."/>
            <person name="Zhang X."/>
            <person name="Huang J."/>
            <person name="Zhang X."/>
            <person name="Sun H."/>
            <person name="Wang H."/>
        </authorList>
    </citation>
    <scope>NUCLEOTIDE SEQUENCE [LARGE SCALE GENOMIC DNA]</scope>
    <source>
        <strain evidence="2">TB1705</strain>
        <tissue evidence="2">Leaf</tissue>
    </source>
</reference>
<keyword evidence="3" id="KW-1185">Reference proteome</keyword>
<evidence type="ECO:0000313" key="3">
    <source>
        <dbReference type="Proteomes" id="UP000541444"/>
    </source>
</evidence>
<evidence type="ECO:0000256" key="1">
    <source>
        <dbReference type="SAM" id="MobiDB-lite"/>
    </source>
</evidence>
<feature type="non-terminal residue" evidence="2">
    <location>
        <position position="1"/>
    </location>
</feature>
<comment type="caution">
    <text evidence="2">The sequence shown here is derived from an EMBL/GenBank/DDBJ whole genome shotgun (WGS) entry which is preliminary data.</text>
</comment>
<protein>
    <submittedName>
        <fullName evidence="2">Uncharacterized protein</fullName>
    </submittedName>
</protein>
<sequence>RSSLLAASYPSQTFEGYLKAHLFHKQAFQEITKMMLRRRSLDSKHTLKTNSTSASKALAPHQHQKY</sequence>
<proteinExistence type="predicted"/>
<feature type="non-terminal residue" evidence="2">
    <location>
        <position position="66"/>
    </location>
</feature>
<accession>A0A7J7L8P2</accession>
<feature type="region of interest" description="Disordered" evidence="1">
    <location>
        <begin position="42"/>
        <end position="66"/>
    </location>
</feature>
<dbReference type="EMBL" id="JACGCM010002535">
    <property type="protein sequence ID" value="KAF6139007.1"/>
    <property type="molecule type" value="Genomic_DNA"/>
</dbReference>